<dbReference type="Pfam" id="PF09774">
    <property type="entry name" value="MIX23"/>
    <property type="match status" value="1"/>
</dbReference>
<dbReference type="InterPro" id="IPR019171">
    <property type="entry name" value="MIX23"/>
</dbReference>
<dbReference type="AlphaFoldDB" id="A0AAW0RUI3"/>
<proteinExistence type="inferred from homology"/>
<evidence type="ECO:0000313" key="3">
    <source>
        <dbReference type="Proteomes" id="UP001397290"/>
    </source>
</evidence>
<sequence>MIYQIATTVHYYPHLQPTFTTNITLAGIFWNRAASEPPNIAAQQPATMARPPPMAQQLSPQFCFTTSALREFFRFSRSTVDDPISQNMNALVTPARAGFDPQSTAERTSKLLRRDVNTERCTGFLENFLFPMWDSRAQVFEYCAAVASSPDPDDPEAALRELQKKRDSERVVDERLDPYSGRFYTRESRTEVLASTLRQERVIEDIVRHRTWEVIQDRCEAPPKSWQDAVESWKKK</sequence>
<name>A0AAW0RUI3_9HYPO</name>
<dbReference type="EMBL" id="JAAHCF010000245">
    <property type="protein sequence ID" value="KAK8145943.1"/>
    <property type="molecule type" value="Genomic_DNA"/>
</dbReference>
<evidence type="ECO:0000256" key="1">
    <source>
        <dbReference type="ARBA" id="ARBA00024204"/>
    </source>
</evidence>
<dbReference type="Proteomes" id="UP001397290">
    <property type="component" value="Unassembled WGS sequence"/>
</dbReference>
<protein>
    <recommendedName>
        <fullName evidence="4">Caffeine-induced death protein 2</fullName>
    </recommendedName>
</protein>
<dbReference type="GO" id="GO:0005758">
    <property type="term" value="C:mitochondrial intermembrane space"/>
    <property type="evidence" value="ECO:0007669"/>
    <property type="project" value="InterPro"/>
</dbReference>
<comment type="caution">
    <text evidence="2">The sequence shown here is derived from an EMBL/GenBank/DDBJ whole genome shotgun (WGS) entry which is preliminary data.</text>
</comment>
<keyword evidence="3" id="KW-1185">Reference proteome</keyword>
<organism evidence="2 3">
    <name type="scientific">Beauveria asiatica</name>
    <dbReference type="NCBI Taxonomy" id="1069075"/>
    <lineage>
        <taxon>Eukaryota</taxon>
        <taxon>Fungi</taxon>
        <taxon>Dikarya</taxon>
        <taxon>Ascomycota</taxon>
        <taxon>Pezizomycotina</taxon>
        <taxon>Sordariomycetes</taxon>
        <taxon>Hypocreomycetidae</taxon>
        <taxon>Hypocreales</taxon>
        <taxon>Cordycipitaceae</taxon>
        <taxon>Beauveria</taxon>
    </lineage>
</organism>
<evidence type="ECO:0008006" key="4">
    <source>
        <dbReference type="Google" id="ProtNLM"/>
    </source>
</evidence>
<comment type="similarity">
    <text evidence="1">Belongs to the MIX23 family.</text>
</comment>
<dbReference type="PANTHER" id="PTHR31905:SF2">
    <property type="entry name" value="PROTEIN MIX23"/>
    <property type="match status" value="1"/>
</dbReference>
<accession>A0AAW0RUI3</accession>
<gene>
    <name evidence="2" type="ORF">G3M48_003792</name>
</gene>
<reference evidence="2 3" key="1">
    <citation type="submission" date="2020-02" db="EMBL/GenBank/DDBJ databases">
        <title>Comparative genomics of the hypocrealean fungal genus Beauvera.</title>
        <authorList>
            <person name="Showalter D.N."/>
            <person name="Bushley K.E."/>
            <person name="Rehner S.A."/>
        </authorList>
    </citation>
    <scope>NUCLEOTIDE SEQUENCE [LARGE SCALE GENOMIC DNA]</scope>
    <source>
        <strain evidence="2 3">ARSEF4384</strain>
    </source>
</reference>
<evidence type="ECO:0000313" key="2">
    <source>
        <dbReference type="EMBL" id="KAK8145943.1"/>
    </source>
</evidence>
<dbReference type="PANTHER" id="PTHR31905">
    <property type="entry name" value="COILED-COIL DOMAIN-CONTAINING PROTEIN 58"/>
    <property type="match status" value="1"/>
</dbReference>